<dbReference type="Pfam" id="PF05653">
    <property type="entry name" value="Mg_trans_NIPA"/>
    <property type="match status" value="2"/>
</dbReference>
<evidence type="ECO:0000313" key="6">
    <source>
        <dbReference type="EMBL" id="KAL0081088.1"/>
    </source>
</evidence>
<dbReference type="Gene3D" id="1.10.3730.20">
    <property type="match status" value="1"/>
</dbReference>
<protein>
    <recommendedName>
        <fullName evidence="8">Magnesium transporter</fullName>
    </recommendedName>
</protein>
<dbReference type="SUPFAM" id="SSF103481">
    <property type="entry name" value="Multidrug resistance efflux transporter EmrE"/>
    <property type="match status" value="1"/>
</dbReference>
<dbReference type="Proteomes" id="UP001448207">
    <property type="component" value="Unassembled WGS sequence"/>
</dbReference>
<keyword evidence="2 5" id="KW-0812">Transmembrane</keyword>
<feature type="transmembrane region" description="Helical" evidence="5">
    <location>
        <begin position="108"/>
        <end position="127"/>
    </location>
</feature>
<evidence type="ECO:0000256" key="2">
    <source>
        <dbReference type="ARBA" id="ARBA00022692"/>
    </source>
</evidence>
<organism evidence="6 7">
    <name type="scientific">Phycomyces blakesleeanus</name>
    <dbReference type="NCBI Taxonomy" id="4837"/>
    <lineage>
        <taxon>Eukaryota</taxon>
        <taxon>Fungi</taxon>
        <taxon>Fungi incertae sedis</taxon>
        <taxon>Mucoromycota</taxon>
        <taxon>Mucoromycotina</taxon>
        <taxon>Mucoromycetes</taxon>
        <taxon>Mucorales</taxon>
        <taxon>Phycomycetaceae</taxon>
        <taxon>Phycomyces</taxon>
    </lineage>
</organism>
<accession>A0ABR3ARV4</accession>
<feature type="transmembrane region" description="Helical" evidence="5">
    <location>
        <begin position="52"/>
        <end position="73"/>
    </location>
</feature>
<evidence type="ECO:0000256" key="1">
    <source>
        <dbReference type="ARBA" id="ARBA00004141"/>
    </source>
</evidence>
<dbReference type="EMBL" id="JBCLYO010000018">
    <property type="protein sequence ID" value="KAL0081088.1"/>
    <property type="molecule type" value="Genomic_DNA"/>
</dbReference>
<evidence type="ECO:0000256" key="5">
    <source>
        <dbReference type="SAM" id="Phobius"/>
    </source>
</evidence>
<dbReference type="InterPro" id="IPR037185">
    <property type="entry name" value="EmrE-like"/>
</dbReference>
<feature type="transmembrane region" description="Helical" evidence="5">
    <location>
        <begin position="239"/>
        <end position="260"/>
    </location>
</feature>
<reference evidence="6 7" key="1">
    <citation type="submission" date="2024-04" db="EMBL/GenBank/DDBJ databases">
        <title>Symmetric and asymmetric DNA N6-adenine methylation regulates different biological responses in Mucorales.</title>
        <authorList>
            <consortium name="Lawrence Berkeley National Laboratory"/>
            <person name="Lax C."/>
            <person name="Mondo S.J."/>
            <person name="Osorio-Concepcion M."/>
            <person name="Muszewska A."/>
            <person name="Corrochano-Luque M."/>
            <person name="Gutierrez G."/>
            <person name="Riley R."/>
            <person name="Lipzen A."/>
            <person name="Guo J."/>
            <person name="Hundley H."/>
            <person name="Amirebrahimi M."/>
            <person name="Ng V."/>
            <person name="Lorenzo-Gutierrez D."/>
            <person name="Binder U."/>
            <person name="Yang J."/>
            <person name="Song Y."/>
            <person name="Canovas D."/>
            <person name="Navarro E."/>
            <person name="Freitag M."/>
            <person name="Gabaldon T."/>
            <person name="Grigoriev I.V."/>
            <person name="Corrochano L.M."/>
            <person name="Nicolas F.E."/>
            <person name="Garre V."/>
        </authorList>
    </citation>
    <scope>NUCLEOTIDE SEQUENCE [LARGE SCALE GENOMIC DNA]</scope>
    <source>
        <strain evidence="6 7">L51</strain>
    </source>
</reference>
<gene>
    <name evidence="6" type="ORF">J3Q64DRAFT_1756564</name>
</gene>
<feature type="transmembrane region" description="Helical" evidence="5">
    <location>
        <begin position="147"/>
        <end position="167"/>
    </location>
</feature>
<dbReference type="PANTHER" id="PTHR12570:SF86">
    <property type="entry name" value="ADR321CP"/>
    <property type="match status" value="1"/>
</dbReference>
<evidence type="ECO:0000313" key="7">
    <source>
        <dbReference type="Proteomes" id="UP001448207"/>
    </source>
</evidence>
<evidence type="ECO:0000256" key="4">
    <source>
        <dbReference type="ARBA" id="ARBA00023136"/>
    </source>
</evidence>
<dbReference type="InterPro" id="IPR008521">
    <property type="entry name" value="Mg_trans_NIPA"/>
</dbReference>
<keyword evidence="4 5" id="KW-0472">Membrane</keyword>
<feature type="transmembrane region" description="Helical" evidence="5">
    <location>
        <begin position="298"/>
        <end position="320"/>
    </location>
</feature>
<name>A0ABR3ARV4_PHYBL</name>
<proteinExistence type="predicted"/>
<feature type="transmembrane region" description="Helical" evidence="5">
    <location>
        <begin position="272"/>
        <end position="292"/>
    </location>
</feature>
<comment type="subcellular location">
    <subcellularLocation>
        <location evidence="1">Membrane</location>
        <topology evidence="1">Multi-pass membrane protein</topology>
    </subcellularLocation>
</comment>
<dbReference type="PANTHER" id="PTHR12570">
    <property type="match status" value="1"/>
</dbReference>
<feature type="transmembrane region" description="Helical" evidence="5">
    <location>
        <begin position="79"/>
        <end position="99"/>
    </location>
</feature>
<evidence type="ECO:0000256" key="3">
    <source>
        <dbReference type="ARBA" id="ARBA00022989"/>
    </source>
</evidence>
<keyword evidence="3 5" id="KW-1133">Transmembrane helix</keyword>
<keyword evidence="7" id="KW-1185">Reference proteome</keyword>
<comment type="caution">
    <text evidence="6">The sequence shown here is derived from an EMBL/GenBank/DDBJ whole genome shotgun (WGS) entry which is preliminary data.</text>
</comment>
<sequence length="356" mass="40102">MHRCLISYFFFLLDRNVRNLIQAFSMAYQRKSHILNDLFPKELRISAYKRPLWVAAFGSYMVANIIGSVFSIGYLPIVILAPIGAMNLVFNTVAARLVLGDPLTQRSILGTMLIVTGALLVGFFGIINEPNHSLDDLILLYKRPTFIIYFGILESGLLLMMLITQYLDYRYGSLDLDEWPPSKRLLGIRSLGLVDLKTYIGMSYGILGGCVSSQSLLFAKSGVELIILTVVYKENQLQYALTWILLAMMVITAILQLFYLNKGLRLCDTVMLVPLSFCAFNVSTLFNGLVYYDQWDRLQWWQLVCVLVGVSLTVVGVVFLSWCVNPIASVAVVQEQEHDATETTRLLAKRQGVSCM</sequence>
<evidence type="ECO:0008006" key="8">
    <source>
        <dbReference type="Google" id="ProtNLM"/>
    </source>
</evidence>